<reference evidence="2 3" key="1">
    <citation type="submission" date="2011-02" db="EMBL/GenBank/DDBJ databases">
        <title>The Genome Sequence of Sphaeroforma arctica JP610.</title>
        <authorList>
            <consortium name="The Broad Institute Genome Sequencing Platform"/>
            <person name="Russ C."/>
            <person name="Cuomo C."/>
            <person name="Young S.K."/>
            <person name="Zeng Q."/>
            <person name="Gargeya S."/>
            <person name="Alvarado L."/>
            <person name="Berlin A."/>
            <person name="Chapman S.B."/>
            <person name="Chen Z."/>
            <person name="Freedman E."/>
            <person name="Gellesch M."/>
            <person name="Goldberg J."/>
            <person name="Griggs A."/>
            <person name="Gujja S."/>
            <person name="Heilman E."/>
            <person name="Heiman D."/>
            <person name="Howarth C."/>
            <person name="Mehta T."/>
            <person name="Neiman D."/>
            <person name="Pearson M."/>
            <person name="Roberts A."/>
            <person name="Saif S."/>
            <person name="Shea T."/>
            <person name="Shenoy N."/>
            <person name="Sisk P."/>
            <person name="Stolte C."/>
            <person name="Sykes S."/>
            <person name="White J."/>
            <person name="Yandava C."/>
            <person name="Burger G."/>
            <person name="Gray M.W."/>
            <person name="Holland P.W.H."/>
            <person name="King N."/>
            <person name="Lang F.B.F."/>
            <person name="Roger A.J."/>
            <person name="Ruiz-Trillo I."/>
            <person name="Haas B."/>
            <person name="Nusbaum C."/>
            <person name="Birren B."/>
        </authorList>
    </citation>
    <scope>NUCLEOTIDE SEQUENCE [LARGE SCALE GENOMIC DNA]</scope>
    <source>
        <strain evidence="2 3">JP610</strain>
    </source>
</reference>
<evidence type="ECO:0000313" key="2">
    <source>
        <dbReference type="EMBL" id="KNC85324.1"/>
    </source>
</evidence>
<dbReference type="EMBL" id="KQ241709">
    <property type="protein sequence ID" value="KNC85324.1"/>
    <property type="molecule type" value="Genomic_DNA"/>
</dbReference>
<evidence type="ECO:0000256" key="1">
    <source>
        <dbReference type="SAM" id="MobiDB-lite"/>
    </source>
</evidence>
<dbReference type="Proteomes" id="UP000054560">
    <property type="component" value="Unassembled WGS sequence"/>
</dbReference>
<protein>
    <submittedName>
        <fullName evidence="2">Uncharacterized protein</fullName>
    </submittedName>
</protein>
<dbReference type="AlphaFoldDB" id="A0A0L0G8T2"/>
<feature type="compositionally biased region" description="Polar residues" evidence="1">
    <location>
        <begin position="13"/>
        <end position="22"/>
    </location>
</feature>
<dbReference type="GeneID" id="25903010"/>
<dbReference type="RefSeq" id="XP_014159226.1">
    <property type="nucleotide sequence ID" value="XM_014303751.1"/>
</dbReference>
<evidence type="ECO:0000313" key="3">
    <source>
        <dbReference type="Proteomes" id="UP000054560"/>
    </source>
</evidence>
<proteinExistence type="predicted"/>
<feature type="region of interest" description="Disordered" evidence="1">
    <location>
        <begin position="1"/>
        <end position="22"/>
    </location>
</feature>
<sequence length="299" mass="34341">MQVNGTHGLVDKQPNQEGGQSSTFETSFIPLELTGSSRLRYNALDSVFAYHLDCVLGLGKVLPAIGVEISSRVQLKDKLRLPMSQKFAEYGFSFDEYHQQIFGTMQQQLSTEGKTQYFGESWLSRVTRVTCRKLCELIGGPIYCMDSGVQRALNELEAFHFILGSVDSSFTVAEMTDQKTSQKARMLLPNPVYRMLATYYSPDDPFLLRQSKPGCQHSIRLYERLLQASVNFGPSKDSKRTLAYRMGMAILEDPLMRKYWYRMLQSPRVMRRMGLRRSTYVAHIEKCVENFGKEHVFFR</sequence>
<keyword evidence="3" id="KW-1185">Reference proteome</keyword>
<organism evidence="2 3">
    <name type="scientific">Sphaeroforma arctica JP610</name>
    <dbReference type="NCBI Taxonomy" id="667725"/>
    <lineage>
        <taxon>Eukaryota</taxon>
        <taxon>Ichthyosporea</taxon>
        <taxon>Ichthyophonida</taxon>
        <taxon>Sphaeroforma</taxon>
    </lineage>
</organism>
<gene>
    <name evidence="2" type="ORF">SARC_02506</name>
</gene>
<accession>A0A0L0G8T2</accession>
<name>A0A0L0G8T2_9EUKA</name>